<evidence type="ECO:0000256" key="2">
    <source>
        <dbReference type="SAM" id="Phobius"/>
    </source>
</evidence>
<gene>
    <name evidence="3" type="primary">g581</name>
    <name evidence="3" type="ORF">VP750_LOCUS509</name>
</gene>
<feature type="compositionally biased region" description="Low complexity" evidence="1">
    <location>
        <begin position="661"/>
        <end position="672"/>
    </location>
</feature>
<feature type="compositionally biased region" description="Low complexity" evidence="1">
    <location>
        <begin position="80"/>
        <end position="90"/>
    </location>
</feature>
<feature type="compositionally biased region" description="Acidic residues" evidence="1">
    <location>
        <begin position="616"/>
        <end position="642"/>
    </location>
</feature>
<reference evidence="3 4" key="1">
    <citation type="submission" date="2024-06" db="EMBL/GenBank/DDBJ databases">
        <authorList>
            <person name="Kraege A."/>
            <person name="Thomma B."/>
        </authorList>
    </citation>
    <scope>NUCLEOTIDE SEQUENCE [LARGE SCALE GENOMIC DNA]</scope>
</reference>
<organism evidence="3 4">
    <name type="scientific">Coccomyxa viridis</name>
    <dbReference type="NCBI Taxonomy" id="1274662"/>
    <lineage>
        <taxon>Eukaryota</taxon>
        <taxon>Viridiplantae</taxon>
        <taxon>Chlorophyta</taxon>
        <taxon>core chlorophytes</taxon>
        <taxon>Trebouxiophyceae</taxon>
        <taxon>Trebouxiophyceae incertae sedis</taxon>
        <taxon>Coccomyxaceae</taxon>
        <taxon>Coccomyxa</taxon>
    </lineage>
</organism>
<keyword evidence="2" id="KW-1133">Transmembrane helix</keyword>
<sequence length="712" mass="78561">MFHFLRLALPGQGTKQALENGHDGPRTPIYDGPDVECPSSNGLVNRSSSRSSSPVGSKNAEAYRLPVSPRVSEKLLAHGSSRSNLSSTSSYPPGKAASTRGRRRHLLLLLVLLLPAVTGLAVMCIRLRSSETEHALIRPPSATAYAWRGPDDERRTIHNVNYSEDDDDEEDMAMRPQSYAQMRYRNRDRLPKWAKRAVKAVRAFFAKDPVATYLLREGPMTWYWNWLTKRKWWPAPLWDRHALVPGAPFLWGSPDQLCSILNATDNVALVGNGPLTSEQRQAINQAGRVVRINALNNRLPGDKIDVWLCRYNGLGPANFWGFKQLSYREAEEVVGASQGVLFLGGHPTKLMAYAVEELLTWYPFVPVEKSMQVNITGYWDLYNRVLSDKTTLQKAGAMPSSGLLAALATAPCMRPGQKLNVYGFNWNPQAWFMHKMDSEQKIIKRLFRGLDVTIHPTACDGMYTCHKLCDGLFYRIAKDGDKAVCEAKAIMEKKKRQQEALVKKQKRSAAMQAMLENPGFSGVDATVDVTQEVPAWVMDGGIRPATHPAQIESWGTQGDAADALLEGQKSIKYSKADVGLRLGKAEDLEELPDAAKEKAAENTKEKYQQVAAGATEAEDAVEEVEGEEEEGEQSAEPEEGPEVDLPLTEEVAYPTKAGKQAAAKRSAGDAAAQEAVDDMLADQDGESVADEAPEESAEEAEEEDEDLDDATS</sequence>
<protein>
    <submittedName>
        <fullName evidence="3">G581 protein</fullName>
    </submittedName>
</protein>
<dbReference type="Proteomes" id="UP001497392">
    <property type="component" value="Unassembled WGS sequence"/>
</dbReference>
<name>A0ABP1FJQ9_9CHLO</name>
<accession>A0ABP1FJQ9</accession>
<feature type="compositionally biased region" description="Acidic residues" evidence="1">
    <location>
        <begin position="675"/>
        <end position="712"/>
    </location>
</feature>
<keyword evidence="2" id="KW-0472">Membrane</keyword>
<feature type="compositionally biased region" description="Basic and acidic residues" evidence="1">
    <location>
        <begin position="593"/>
        <end position="607"/>
    </location>
</feature>
<proteinExistence type="predicted"/>
<evidence type="ECO:0000313" key="3">
    <source>
        <dbReference type="EMBL" id="CAL5218850.1"/>
    </source>
</evidence>
<comment type="caution">
    <text evidence="3">The sequence shown here is derived from an EMBL/GenBank/DDBJ whole genome shotgun (WGS) entry which is preliminary data.</text>
</comment>
<feature type="region of interest" description="Disordered" evidence="1">
    <location>
        <begin position="593"/>
        <end position="712"/>
    </location>
</feature>
<feature type="transmembrane region" description="Helical" evidence="2">
    <location>
        <begin position="106"/>
        <end position="128"/>
    </location>
</feature>
<dbReference type="EMBL" id="CAXHTA020000001">
    <property type="protein sequence ID" value="CAL5218850.1"/>
    <property type="molecule type" value="Genomic_DNA"/>
</dbReference>
<keyword evidence="4" id="KW-1185">Reference proteome</keyword>
<evidence type="ECO:0000256" key="1">
    <source>
        <dbReference type="SAM" id="MobiDB-lite"/>
    </source>
</evidence>
<feature type="region of interest" description="Disordered" evidence="1">
    <location>
        <begin position="76"/>
        <end position="98"/>
    </location>
</feature>
<evidence type="ECO:0000313" key="4">
    <source>
        <dbReference type="Proteomes" id="UP001497392"/>
    </source>
</evidence>
<feature type="compositionally biased region" description="Low complexity" evidence="1">
    <location>
        <begin position="38"/>
        <end position="57"/>
    </location>
</feature>
<keyword evidence="2" id="KW-0812">Transmembrane</keyword>
<feature type="region of interest" description="Disordered" evidence="1">
    <location>
        <begin position="38"/>
        <end position="64"/>
    </location>
</feature>